<dbReference type="STRING" id="464.Lgor_0602"/>
<evidence type="ECO:0000313" key="7">
    <source>
        <dbReference type="EMBL" id="SIR54885.1"/>
    </source>
</evidence>
<evidence type="ECO:0000256" key="4">
    <source>
        <dbReference type="ARBA" id="ARBA00022827"/>
    </source>
</evidence>
<dbReference type="Proteomes" id="UP000254374">
    <property type="component" value="Unassembled WGS sequence"/>
</dbReference>
<dbReference type="RefSeq" id="WP_058467116.1">
    <property type="nucleotide sequence ID" value="NZ_FTNL01000015.1"/>
</dbReference>
<accession>A0A377GL91</accession>
<reference evidence="8 10" key="2">
    <citation type="submission" date="2018-06" db="EMBL/GenBank/DDBJ databases">
        <authorList>
            <consortium name="Pathogen Informatics"/>
            <person name="Doyle S."/>
        </authorList>
    </citation>
    <scope>NUCLEOTIDE SEQUENCE [LARGE SCALE GENOMIC DNA]</scope>
    <source>
        <strain evidence="8 10">NCTC11401</strain>
    </source>
</reference>
<keyword evidence="3" id="KW-0285">Flavoprotein</keyword>
<sequence>MPNKIHVPNIVIVGGGAGGMELAALFGNKYGKEGKAAITLVDCSPTHIWKPLLHEVAAGSLFTNENEIDYLAYAATHHFHFVLGALEGLNRSKKEIYLSPFYSHEQEVLPKRAVSYDILIIAVGSVANDFGIPGVREHCLFLDNIQQAAYFHRELLNRFMRLSQQSRQGQFNLVVVGGGATGIELIAELNNTIHEIINYGIGIQPEIISFTLIEAASRLLTALPEELSEKVSAELTRMGVTICVNEQVDKVSERGLHTKSTQFIPADLVVWTAGIKAPDFLRQLDGLEVNHINQLLVKQTLQTTLDDSIFALGDCASCPQTNSDKTVPPRAQAAHQQASFLYKNLDKYLDGKPLPVYHYHDHGSLVTLSHHVIGNLMGKITKRFMIEGKLARLFYLSLYKQHQMALYGGWRVFLLTLSNVLSRRVKPRLKLH</sequence>
<evidence type="ECO:0000256" key="3">
    <source>
        <dbReference type="ARBA" id="ARBA00022630"/>
    </source>
</evidence>
<dbReference type="PRINTS" id="PR00368">
    <property type="entry name" value="FADPNR"/>
</dbReference>
<evidence type="ECO:0000256" key="1">
    <source>
        <dbReference type="ARBA" id="ARBA00001974"/>
    </source>
</evidence>
<evidence type="ECO:0000313" key="8">
    <source>
        <dbReference type="EMBL" id="STO25600.1"/>
    </source>
</evidence>
<feature type="domain" description="FAD/NAD(P)-binding" evidence="6">
    <location>
        <begin position="9"/>
        <end position="338"/>
    </location>
</feature>
<evidence type="ECO:0000313" key="9">
    <source>
        <dbReference type="Proteomes" id="UP000186808"/>
    </source>
</evidence>
<comment type="similarity">
    <text evidence="2">Belongs to the NADH dehydrogenase family.</text>
</comment>
<dbReference type="Proteomes" id="UP000186808">
    <property type="component" value="Unassembled WGS sequence"/>
</dbReference>
<dbReference type="InterPro" id="IPR036188">
    <property type="entry name" value="FAD/NAD-bd_sf"/>
</dbReference>
<keyword evidence="5 8" id="KW-0560">Oxidoreductase</keyword>
<dbReference type="AlphaFoldDB" id="A0A377GL91"/>
<reference evidence="7 9" key="1">
    <citation type="submission" date="2017-01" db="EMBL/GenBank/DDBJ databases">
        <authorList>
            <person name="Varghese N."/>
            <person name="Submissions S."/>
        </authorList>
    </citation>
    <scope>NUCLEOTIDE SEQUENCE [LARGE SCALE GENOMIC DNA]</scope>
    <source>
        <strain evidence="7 9">ATCC 33342</strain>
    </source>
</reference>
<dbReference type="InterPro" id="IPR051169">
    <property type="entry name" value="NADH-Q_oxidoreductase"/>
</dbReference>
<dbReference type="GO" id="GO:0019646">
    <property type="term" value="P:aerobic electron transport chain"/>
    <property type="evidence" value="ECO:0007669"/>
    <property type="project" value="TreeGrafter"/>
</dbReference>
<dbReference type="EMBL" id="UGGV01000001">
    <property type="protein sequence ID" value="STO25600.1"/>
    <property type="molecule type" value="Genomic_DNA"/>
</dbReference>
<dbReference type="InterPro" id="IPR023753">
    <property type="entry name" value="FAD/NAD-binding_dom"/>
</dbReference>
<evidence type="ECO:0000259" key="6">
    <source>
        <dbReference type="Pfam" id="PF07992"/>
    </source>
</evidence>
<dbReference type="PANTHER" id="PTHR42913">
    <property type="entry name" value="APOPTOSIS-INDUCING FACTOR 1"/>
    <property type="match status" value="1"/>
</dbReference>
<organism evidence="8 10">
    <name type="scientific">Fluoribacter gormanii</name>
    <dbReference type="NCBI Taxonomy" id="464"/>
    <lineage>
        <taxon>Bacteria</taxon>
        <taxon>Pseudomonadati</taxon>
        <taxon>Pseudomonadota</taxon>
        <taxon>Gammaproteobacteria</taxon>
        <taxon>Legionellales</taxon>
        <taxon>Legionellaceae</taxon>
        <taxon>Fluoribacter</taxon>
    </lineage>
</organism>
<dbReference type="Pfam" id="PF07992">
    <property type="entry name" value="Pyr_redox_2"/>
    <property type="match status" value="1"/>
</dbReference>
<gene>
    <name evidence="8" type="primary">ndh</name>
    <name evidence="8" type="ORF">NCTC11401_02437</name>
    <name evidence="7" type="ORF">SAMN05421777_11518</name>
</gene>
<keyword evidence="9" id="KW-1185">Reference proteome</keyword>
<dbReference type="PANTHER" id="PTHR42913:SF3">
    <property type="entry name" value="64 KDA MITOCHONDRIAL NADH DEHYDROGENASE (EUROFUNG)"/>
    <property type="match status" value="1"/>
</dbReference>
<dbReference type="OrthoDB" id="9781621at2"/>
<evidence type="ECO:0000256" key="2">
    <source>
        <dbReference type="ARBA" id="ARBA00005272"/>
    </source>
</evidence>
<dbReference type="EC" id="1.6.99.3" evidence="8"/>
<evidence type="ECO:0000313" key="10">
    <source>
        <dbReference type="Proteomes" id="UP000254374"/>
    </source>
</evidence>
<dbReference type="Gene3D" id="3.50.50.100">
    <property type="match status" value="1"/>
</dbReference>
<dbReference type="EMBL" id="FTNL01000015">
    <property type="protein sequence ID" value="SIR54885.1"/>
    <property type="molecule type" value="Genomic_DNA"/>
</dbReference>
<keyword evidence="4" id="KW-0274">FAD</keyword>
<protein>
    <submittedName>
        <fullName evidence="8">NADH dehydrogenase</fullName>
        <ecNumber evidence="8">1.6.99.3</ecNumber>
    </submittedName>
</protein>
<evidence type="ECO:0000256" key="5">
    <source>
        <dbReference type="ARBA" id="ARBA00023002"/>
    </source>
</evidence>
<name>A0A377GL91_9GAMM</name>
<dbReference type="PRINTS" id="PR00411">
    <property type="entry name" value="PNDRDTASEI"/>
</dbReference>
<proteinExistence type="inferred from homology"/>
<comment type="cofactor">
    <cofactor evidence="1">
        <name>FAD</name>
        <dbReference type="ChEBI" id="CHEBI:57692"/>
    </cofactor>
</comment>
<dbReference type="GO" id="GO:0003955">
    <property type="term" value="F:NAD(P)H dehydrogenase (quinone) activity"/>
    <property type="evidence" value="ECO:0007669"/>
    <property type="project" value="TreeGrafter"/>
</dbReference>
<dbReference type="SUPFAM" id="SSF51905">
    <property type="entry name" value="FAD/NAD(P)-binding domain"/>
    <property type="match status" value="1"/>
</dbReference>